<dbReference type="PRINTS" id="PR00039">
    <property type="entry name" value="HTHLYSR"/>
</dbReference>
<dbReference type="Gene3D" id="3.40.190.10">
    <property type="entry name" value="Periplasmic binding protein-like II"/>
    <property type="match status" value="2"/>
</dbReference>
<evidence type="ECO:0000313" key="7">
    <source>
        <dbReference type="Proteomes" id="UP001061282"/>
    </source>
</evidence>
<dbReference type="AlphaFoldDB" id="A0A9J6QF81"/>
<keyword evidence="3" id="KW-0238">DNA-binding</keyword>
<dbReference type="GO" id="GO:0003677">
    <property type="term" value="F:DNA binding"/>
    <property type="evidence" value="ECO:0007669"/>
    <property type="project" value="UniProtKB-KW"/>
</dbReference>
<dbReference type="NCBIfam" id="NF047710">
    <property type="entry name" value="TransRegCitRGProt"/>
    <property type="match status" value="1"/>
</dbReference>
<dbReference type="EMBL" id="JAMGZJ010000078">
    <property type="protein sequence ID" value="MCU6670576.1"/>
    <property type="molecule type" value="Genomic_DNA"/>
</dbReference>
<dbReference type="PANTHER" id="PTHR30118">
    <property type="entry name" value="HTH-TYPE TRANSCRIPTIONAL REGULATOR LEUO-RELATED"/>
    <property type="match status" value="1"/>
</dbReference>
<evidence type="ECO:0000256" key="1">
    <source>
        <dbReference type="ARBA" id="ARBA00009437"/>
    </source>
</evidence>
<evidence type="ECO:0000256" key="3">
    <source>
        <dbReference type="ARBA" id="ARBA00023125"/>
    </source>
</evidence>
<dbReference type="SUPFAM" id="SSF53850">
    <property type="entry name" value="Periplasmic binding protein-like II"/>
    <property type="match status" value="1"/>
</dbReference>
<dbReference type="InterPro" id="IPR036388">
    <property type="entry name" value="WH-like_DNA-bd_sf"/>
</dbReference>
<reference evidence="6" key="1">
    <citation type="submission" date="2022-05" db="EMBL/GenBank/DDBJ databases">
        <title>Description of a novel species of Leclercia; Leclercia tamurae and the Proposal for a Novel Genus Silvania gen. nov. Containing Two Novel Species Silvania hatchlandensis sp. nov. and Silvania confinis sp. nov. Isolated from the Rhizosphere of Oak.</title>
        <authorList>
            <person name="Maddock D.W."/>
            <person name="Brady C.L."/>
            <person name="Denman S."/>
            <person name="Arnold D."/>
        </authorList>
    </citation>
    <scope>NUCLEOTIDE SEQUENCE</scope>
    <source>
        <strain evidence="6">H4N4</strain>
    </source>
</reference>
<dbReference type="PROSITE" id="PS50931">
    <property type="entry name" value="HTH_LYSR"/>
    <property type="match status" value="1"/>
</dbReference>
<comment type="similarity">
    <text evidence="1">Belongs to the LysR transcriptional regulatory family.</text>
</comment>
<protein>
    <submittedName>
        <fullName evidence="6">LysR family transcriptional regulator</fullName>
    </submittedName>
</protein>
<dbReference type="InterPro" id="IPR036390">
    <property type="entry name" value="WH_DNA-bd_sf"/>
</dbReference>
<comment type="caution">
    <text evidence="6">The sequence shown here is derived from an EMBL/GenBank/DDBJ whole genome shotgun (WGS) entry which is preliminary data.</text>
</comment>
<dbReference type="SUPFAM" id="SSF46785">
    <property type="entry name" value="Winged helix' DNA-binding domain"/>
    <property type="match status" value="1"/>
</dbReference>
<dbReference type="Pfam" id="PF00126">
    <property type="entry name" value="HTH_1"/>
    <property type="match status" value="1"/>
</dbReference>
<proteinExistence type="inferred from homology"/>
<name>A0A9J6QF81_9ENTR</name>
<dbReference type="InterPro" id="IPR005119">
    <property type="entry name" value="LysR_subst-bd"/>
</dbReference>
<dbReference type="Gene3D" id="1.10.10.10">
    <property type="entry name" value="Winged helix-like DNA-binding domain superfamily/Winged helix DNA-binding domain"/>
    <property type="match status" value="1"/>
</dbReference>
<dbReference type="RefSeq" id="WP_271269116.1">
    <property type="nucleotide sequence ID" value="NZ_JAMGZJ010000078.1"/>
</dbReference>
<sequence length="304" mass="34704">MANLYDLKKFHLNLLVIFECIYQHLSISKAAETLFITPSAVSQSLQRLRNQLNDPLFIRSGKGITPTTVGMNLHKHLEENLNQIEQTINVMHGSTLEKNIVIYSPQILTPDRLLAPMKLLMREHNYEVEYHDLLLSKDSAEDLLAYRKADLVFSLSAVSNRSIVCNHFMNVPIVTVCREDHPRMGDSATLEQLREEKFAQFISLSPGLITFQAAAEQTLPDRKIGFRCDSFFSLITMISASNLLGYIPEVAYQQYRDILKLKKVNTPFTLPMADIYMMYNRAALNSKIFAGFINQISTEGFKYD</sequence>
<evidence type="ECO:0000256" key="2">
    <source>
        <dbReference type="ARBA" id="ARBA00023015"/>
    </source>
</evidence>
<dbReference type="InterPro" id="IPR050389">
    <property type="entry name" value="LysR-type_TF"/>
</dbReference>
<keyword evidence="7" id="KW-1185">Reference proteome</keyword>
<accession>A0A9J6QF81</accession>
<evidence type="ECO:0000259" key="5">
    <source>
        <dbReference type="PROSITE" id="PS50931"/>
    </source>
</evidence>
<dbReference type="InterPro" id="IPR000847">
    <property type="entry name" value="LysR_HTH_N"/>
</dbReference>
<gene>
    <name evidence="6" type="ORF">M8013_17720</name>
</gene>
<evidence type="ECO:0000256" key="4">
    <source>
        <dbReference type="ARBA" id="ARBA00023163"/>
    </source>
</evidence>
<keyword evidence="4" id="KW-0804">Transcription</keyword>
<keyword evidence="2" id="KW-0805">Transcription regulation</keyword>
<dbReference type="GO" id="GO:0003700">
    <property type="term" value="F:DNA-binding transcription factor activity"/>
    <property type="evidence" value="ECO:0007669"/>
    <property type="project" value="InterPro"/>
</dbReference>
<dbReference type="PANTHER" id="PTHR30118:SF14">
    <property type="entry name" value="LYSR FAMILY TRANSCRIPTIONAL REGULATOR"/>
    <property type="match status" value="1"/>
</dbReference>
<dbReference type="Pfam" id="PF03466">
    <property type="entry name" value="LysR_substrate"/>
    <property type="match status" value="1"/>
</dbReference>
<organism evidence="6 7">
    <name type="scientific">Silvania confinis</name>
    <dbReference type="NCBI Taxonomy" id="2926470"/>
    <lineage>
        <taxon>Bacteria</taxon>
        <taxon>Pseudomonadati</taxon>
        <taxon>Pseudomonadota</taxon>
        <taxon>Gammaproteobacteria</taxon>
        <taxon>Enterobacterales</taxon>
        <taxon>Enterobacteriaceae</taxon>
        <taxon>Silvania</taxon>
    </lineage>
</organism>
<dbReference type="Proteomes" id="UP001061282">
    <property type="component" value="Unassembled WGS sequence"/>
</dbReference>
<evidence type="ECO:0000313" key="6">
    <source>
        <dbReference type="EMBL" id="MCU6670576.1"/>
    </source>
</evidence>
<feature type="domain" description="HTH lysR-type" evidence="5">
    <location>
        <begin position="10"/>
        <end position="67"/>
    </location>
</feature>